<dbReference type="GO" id="GO:0009966">
    <property type="term" value="P:regulation of signal transduction"/>
    <property type="evidence" value="ECO:0007669"/>
    <property type="project" value="UniProtKB-ARBA"/>
</dbReference>
<proteinExistence type="predicted"/>
<feature type="compositionally biased region" description="Polar residues" evidence="13">
    <location>
        <begin position="1906"/>
        <end position="1915"/>
    </location>
</feature>
<dbReference type="Gene3D" id="3.40.50.300">
    <property type="entry name" value="P-loop containing nucleotide triphosphate hydrolases"/>
    <property type="match status" value="1"/>
</dbReference>
<dbReference type="Gene3D" id="1.10.10.10">
    <property type="entry name" value="Winged helix-like DNA-binding domain superfamily/Winged helix DNA-binding domain"/>
    <property type="match status" value="1"/>
</dbReference>
<dbReference type="InterPro" id="IPR051420">
    <property type="entry name" value="Ser_Thr_Kinases_DiverseReg"/>
</dbReference>
<dbReference type="SUPFAM" id="SSF56112">
    <property type="entry name" value="Protein kinase-like (PK-like)"/>
    <property type="match status" value="1"/>
</dbReference>
<dbReference type="PROSITE" id="PS50011">
    <property type="entry name" value="PROTEIN_KINASE_DOM"/>
    <property type="match status" value="1"/>
</dbReference>
<dbReference type="GO" id="GO:0005737">
    <property type="term" value="C:cytoplasm"/>
    <property type="evidence" value="ECO:0007669"/>
    <property type="project" value="UniProtKB-ARBA"/>
</dbReference>
<feature type="region of interest" description="Disordered" evidence="13">
    <location>
        <begin position="1896"/>
        <end position="1949"/>
    </location>
</feature>
<feature type="compositionally biased region" description="Basic and acidic residues" evidence="13">
    <location>
        <begin position="526"/>
        <end position="536"/>
    </location>
</feature>
<dbReference type="eggNOG" id="KOG0619">
    <property type="taxonomic scope" value="Eukaryota"/>
</dbReference>
<feature type="repeat" description="ANK" evidence="12">
    <location>
        <begin position="115"/>
        <end position="147"/>
    </location>
</feature>
<feature type="domain" description="Protein kinase" evidence="14">
    <location>
        <begin position="1270"/>
        <end position="1581"/>
    </location>
</feature>
<keyword evidence="5" id="KW-0808">Transferase</keyword>
<dbReference type="PANTHER" id="PTHR48005:SF13">
    <property type="entry name" value="SERINE_THREONINE-PROTEIN KINASE DDB_G0278509-RELATED"/>
    <property type="match status" value="1"/>
</dbReference>
<keyword evidence="8" id="KW-0418">Kinase</keyword>
<dbReference type="Pfam" id="PF16095">
    <property type="entry name" value="COR-A"/>
    <property type="match status" value="1"/>
</dbReference>
<keyword evidence="7" id="KW-0547">Nucleotide-binding</keyword>
<evidence type="ECO:0000256" key="13">
    <source>
        <dbReference type="SAM" id="MobiDB-lite"/>
    </source>
</evidence>
<protein>
    <recommendedName>
        <fullName evidence="2">non-specific serine/threonine protein kinase</fullName>
        <ecNumber evidence="2">2.7.11.1</ecNumber>
    </recommendedName>
</protein>
<keyword evidence="9" id="KW-0067">ATP-binding</keyword>
<dbReference type="PROSITE" id="PS50088">
    <property type="entry name" value="ANK_REPEAT"/>
    <property type="match status" value="2"/>
</dbReference>
<sequence length="2135" mass="239176">MATLSNDEVARSLYKACSEGSHTDLTRLLDTHPYAMSLLDMTNRRDPPKAVVEKTIYNACLKGHYRVVKELLNCNVNPNSKCDLGTPMYAAVMADSLEVVKLLVDRGAEYRRVVGGFSPVFASCVEGRMKILRYLVNAGADLRCIKNPPLVFTACMQGHLEIFKYLMTETDFDVNWTINQEDAAKVDGKDSLLYVAASSRRLEVADYLLQQGAIITQLIISRFSDFIKDLLAKRVKPSSHQKNSAGEPLVSARWRELGLAELPWSFLSSFNTRLTKLELRANRLSTLPEEIFQMPNLKTLDVSQNILPELSQDVVPWNCLNLTELDASRNQISYAPSGVFLLPNLTSLNLSYNLLQRLPGDPEDACPNLTWRCDLLKKIDLSHNRLRTLPDTFKSLRRLNTFTVSYNHLHSLPPSMGLGCINLVHLDAAHNSLKELPYGSASYWMHCLERLYLSHNQFEEISRNITELAHLMTLDLSHNHIQYLPLTMSWANCRMNKLSLAHNNLTTLTHSLEEEQTYSRSGSHAVNKEKDGERRSRGSTTLSTMFSVKKKKPAKSPSVSPLLTNAPDANPRELPFEAWSNTLQTLYLQNNNIQFLPNYLGNFTSIARLDMSHNTSVHCLPLTFGRLKNCWELIMHGLDITNVPKHLIPGVGRGASTKQLIAYLKAQMKKAEPYTRMKLMAVGLQGRGKTTLLSVLRDPNNQLPPNVSTVGVSVHKWTVRAPKGRNLSQRQQMDVTFSMWDLAGQEVYYATHQCFLSRNTLYLVVWNMTEGEQGIDYLRPWLLNVQARAPYSPIIVVGTHLDKIPPNQVAELRHMYRSRILKNYDAQGYPTISDICMVSCVTKEGIRDLQDRIHAAALNAKDPDTHEHVIGMQVPRSYCVLQNIVEDEAKRLKEVGQPPVLNQKEFSALAEKTEDISDPEELTLAAQFLHDNGVMLHYNDHLKGLNNLYFIDPVWLADMLAHIITVPQKHSFVQNGILVEARLRIIFHGHRDYPEQYLQQYMQLLERFEIALSLGQGTLLVPSMLPEQRPALPFAMPLPSRVKSPPHEPRSVSRSNLALGSTPSSSEMEGGEEEDNVSITRVIDGKVVVTAKNNCVRRRYKMAYIPNVSANDPMLSSVKFLGAGIDKTAQPIEGVDITVWSNNDDFSAIGYVVDQLDSLIDEWFPGLNDLDLDGEWLVERQALWITPPELKESISAEPGTESECFYDPLNQEVFIFKLEDCALKALQQDTVYCADYDVHVPLSTLVPDLLMTDLPPNLIIDQSCFEFNPKDLSTRLGRGGAGAVYKGKYRNVPVAVKEFLTQSQADAFQDEDELPPGGIHTYHDDDSISSGEALFLYRDMRQEVTVLAQLSHPNIVSILGVSLRPMCIALELAPMGSLFGILDKKLEAIKTAQADLPTANIKMPGGVLGHQISARIALQVALATRYLHKIGIVYRDLKSDNVLIWSLDVNESVNAKLADYGISRFANPGGIKGEEGTPGYMAPEAIKRRGEDQAFDEKVDIFSFGMLLFELITGQRPFESMSTGQEVNRAVIQRERPQVSEGNMEPSFPGMIELMEDCWRHLAADRPTADEVVQRISAPGFLCRRHTVSRVQQHPLQKIDTIYCQPVINESVCENTQYLLWTWSRQDTERNFSLFNVAKGMFTLPEKPSAGGRVFAMATTGEVERRLWVATSVARNFPDFEIQVFSYKNAVEPPVYLWSFIVRDSVLDMTTVVEGGRVKRVFASLANGTICVFSRVSISSPQPSEVGDAQVIPEACVLKCEDDKYRTEAEDWGQPLILTLSEAAKGMSIKYMTFVGKDFLWCGCGNSISVINVVEMKVVTSIPVFTRRAQLINELVSDGNKVWGIGRQLANVIEWDAKTYTINCVFDCSRVDPTGNILIGVPSIEEFILPDSMISTIPKDSERKSPSGSPQDQLESSTSSFTSGSPHNDSGFEVSNEPENPSKMPYATYNARFSRRTLRGIKPRERTHNMSKQEGRGIFAPRPEFDALQKAKMRSILRQQGATRVTSLLLVHDTLWIARGMGDVLVVDISGGKNHGMAIARLATEDSSKYGNRSNHKLCLVGNEFVVSSQWLEPLDMPRPRAQTDAGIFGDQVDAIAHQQLTVWGAWSNEVICAQAQQVSDMIELDYQASSGYES</sequence>
<dbReference type="SUPFAM" id="SSF48403">
    <property type="entry name" value="Ankyrin repeat"/>
    <property type="match status" value="1"/>
</dbReference>
<dbReference type="InterPro" id="IPR002110">
    <property type="entry name" value="Ankyrin_rpt"/>
</dbReference>
<evidence type="ECO:0000256" key="2">
    <source>
        <dbReference type="ARBA" id="ARBA00012513"/>
    </source>
</evidence>
<dbReference type="InterPro" id="IPR032675">
    <property type="entry name" value="LRR_dom_sf"/>
</dbReference>
<feature type="compositionally biased region" description="Low complexity" evidence="13">
    <location>
        <begin position="1916"/>
        <end position="1925"/>
    </location>
</feature>
<comment type="cofactor">
    <cofactor evidence="1">
        <name>Mg(2+)</name>
        <dbReference type="ChEBI" id="CHEBI:18420"/>
    </cofactor>
</comment>
<evidence type="ECO:0000256" key="7">
    <source>
        <dbReference type="ARBA" id="ARBA00022741"/>
    </source>
</evidence>
<organism evidence="16">
    <name type="scientific">Amphimedon queenslandica</name>
    <name type="common">Sponge</name>
    <dbReference type="NCBI Taxonomy" id="400682"/>
    <lineage>
        <taxon>Eukaryota</taxon>
        <taxon>Metazoa</taxon>
        <taxon>Porifera</taxon>
        <taxon>Demospongiae</taxon>
        <taxon>Heteroscleromorpha</taxon>
        <taxon>Haplosclerida</taxon>
        <taxon>Niphatidae</taxon>
        <taxon>Amphimedon</taxon>
    </lineage>
</organism>
<dbReference type="SUPFAM" id="SSF52058">
    <property type="entry name" value="L domain-like"/>
    <property type="match status" value="2"/>
</dbReference>
<dbReference type="eggNOG" id="KOG0192">
    <property type="taxonomic scope" value="Eukaryota"/>
</dbReference>
<dbReference type="Gene3D" id="3.80.10.10">
    <property type="entry name" value="Ribonuclease Inhibitor"/>
    <property type="match status" value="3"/>
</dbReference>
<dbReference type="Pfam" id="PF00069">
    <property type="entry name" value="Pkinase"/>
    <property type="match status" value="1"/>
</dbReference>
<dbReference type="PROSITE" id="PS50297">
    <property type="entry name" value="ANK_REP_REGION"/>
    <property type="match status" value="1"/>
</dbReference>
<dbReference type="PANTHER" id="PTHR48005">
    <property type="entry name" value="LEUCINE RICH REPEAT KINASE 2"/>
    <property type="match status" value="1"/>
</dbReference>
<evidence type="ECO:0000256" key="10">
    <source>
        <dbReference type="ARBA" id="ARBA00047899"/>
    </source>
</evidence>
<dbReference type="PROSITE" id="PS51424">
    <property type="entry name" value="ROC"/>
    <property type="match status" value="1"/>
</dbReference>
<dbReference type="SMART" id="SM00364">
    <property type="entry name" value="LRR_BAC"/>
    <property type="match status" value="7"/>
</dbReference>
<dbReference type="OrthoDB" id="1866797at2759"/>
<dbReference type="Gene3D" id="1.25.40.20">
    <property type="entry name" value="Ankyrin repeat-containing domain"/>
    <property type="match status" value="2"/>
</dbReference>
<dbReference type="InterPro" id="IPR036770">
    <property type="entry name" value="Ankyrin_rpt-contain_sf"/>
</dbReference>
<evidence type="ECO:0000256" key="11">
    <source>
        <dbReference type="ARBA" id="ARBA00048679"/>
    </source>
</evidence>
<keyword evidence="6" id="KW-0677">Repeat</keyword>
<evidence type="ECO:0000256" key="1">
    <source>
        <dbReference type="ARBA" id="ARBA00001946"/>
    </source>
</evidence>
<evidence type="ECO:0000256" key="5">
    <source>
        <dbReference type="ARBA" id="ARBA00022679"/>
    </source>
</evidence>
<reference evidence="16" key="1">
    <citation type="submission" date="2017-05" db="UniProtKB">
        <authorList>
            <consortium name="EnsemblMetazoa"/>
        </authorList>
    </citation>
    <scope>IDENTIFICATION</scope>
</reference>
<keyword evidence="12" id="KW-0040">ANK repeat</keyword>
<dbReference type="InterPro" id="IPR000719">
    <property type="entry name" value="Prot_kinase_dom"/>
</dbReference>
<dbReference type="EnsemblMetazoa" id="Aqu2.1.31153_001">
    <property type="protein sequence ID" value="Aqu2.1.31153_001"/>
    <property type="gene ID" value="Aqu2.1.31153"/>
</dbReference>
<dbReference type="InterPro" id="IPR036388">
    <property type="entry name" value="WH-like_DNA-bd_sf"/>
</dbReference>
<feature type="region of interest" description="Disordered" evidence="13">
    <location>
        <begin position="1036"/>
        <end position="1075"/>
    </location>
</feature>
<dbReference type="Pfam" id="PF00560">
    <property type="entry name" value="LRR_1"/>
    <property type="match status" value="1"/>
</dbReference>
<dbReference type="GO" id="GO:0005524">
    <property type="term" value="F:ATP binding"/>
    <property type="evidence" value="ECO:0007669"/>
    <property type="project" value="UniProtKB-KW"/>
</dbReference>
<evidence type="ECO:0000259" key="14">
    <source>
        <dbReference type="PROSITE" id="PS50011"/>
    </source>
</evidence>
<evidence type="ECO:0000256" key="8">
    <source>
        <dbReference type="ARBA" id="ARBA00022777"/>
    </source>
</evidence>
<dbReference type="GO" id="GO:0004674">
    <property type="term" value="F:protein serine/threonine kinase activity"/>
    <property type="evidence" value="ECO:0007669"/>
    <property type="project" value="UniProtKB-KW"/>
</dbReference>
<evidence type="ECO:0000313" key="16">
    <source>
        <dbReference type="EnsemblMetazoa" id="Aqu2.1.31153_001"/>
    </source>
</evidence>
<dbReference type="SMART" id="SM00369">
    <property type="entry name" value="LRR_TYP"/>
    <property type="match status" value="7"/>
</dbReference>
<dbReference type="SUPFAM" id="SSF52540">
    <property type="entry name" value="P-loop containing nucleoside triphosphate hydrolases"/>
    <property type="match status" value="1"/>
</dbReference>
<evidence type="ECO:0000256" key="4">
    <source>
        <dbReference type="ARBA" id="ARBA00022614"/>
    </source>
</evidence>
<dbReference type="InterPro" id="IPR027417">
    <property type="entry name" value="P-loop_NTPase"/>
</dbReference>
<dbReference type="InParanoid" id="A0A1X7UTQ5"/>
<dbReference type="InterPro" id="IPR020859">
    <property type="entry name" value="ROC"/>
</dbReference>
<dbReference type="SMART" id="SM00220">
    <property type="entry name" value="S_TKc"/>
    <property type="match status" value="1"/>
</dbReference>
<dbReference type="Pfam" id="PF12796">
    <property type="entry name" value="Ank_2"/>
    <property type="match status" value="1"/>
</dbReference>
<evidence type="ECO:0000256" key="9">
    <source>
        <dbReference type="ARBA" id="ARBA00022840"/>
    </source>
</evidence>
<dbReference type="Gene3D" id="3.30.70.1390">
    <property type="entry name" value="ROC domain from the Parkinson's disease-associated leucine-rich repeat kinase 2"/>
    <property type="match status" value="1"/>
</dbReference>
<dbReference type="eggNOG" id="KOG0472">
    <property type="taxonomic scope" value="Eukaryota"/>
</dbReference>
<dbReference type="InterPro" id="IPR011009">
    <property type="entry name" value="Kinase-like_dom_sf"/>
</dbReference>
<dbReference type="Pfam" id="PF13855">
    <property type="entry name" value="LRR_8"/>
    <property type="match status" value="2"/>
</dbReference>
<evidence type="ECO:0000259" key="15">
    <source>
        <dbReference type="PROSITE" id="PS51424"/>
    </source>
</evidence>
<dbReference type="InterPro" id="IPR003591">
    <property type="entry name" value="Leu-rich_rpt_typical-subtyp"/>
</dbReference>
<accession>A0A1X7UTQ5</accession>
<keyword evidence="4" id="KW-0433">Leucine-rich repeat</keyword>
<evidence type="ECO:0000256" key="6">
    <source>
        <dbReference type="ARBA" id="ARBA00022737"/>
    </source>
</evidence>
<evidence type="ECO:0000256" key="12">
    <source>
        <dbReference type="PROSITE-ProRule" id="PRU00023"/>
    </source>
</evidence>
<feature type="repeat" description="ANK" evidence="12">
    <location>
        <begin position="83"/>
        <end position="109"/>
    </location>
</feature>
<name>A0A1X7UTQ5_AMPQE</name>
<evidence type="ECO:0000256" key="3">
    <source>
        <dbReference type="ARBA" id="ARBA00022527"/>
    </source>
</evidence>
<feature type="region of interest" description="Disordered" evidence="13">
    <location>
        <begin position="516"/>
        <end position="566"/>
    </location>
</feature>
<dbReference type="EC" id="2.7.11.1" evidence="2"/>
<dbReference type="STRING" id="400682.A0A1X7UTQ5"/>
<comment type="catalytic activity">
    <reaction evidence="11">
        <text>L-seryl-[protein] + ATP = O-phospho-L-seryl-[protein] + ADP + H(+)</text>
        <dbReference type="Rhea" id="RHEA:17989"/>
        <dbReference type="Rhea" id="RHEA-COMP:9863"/>
        <dbReference type="Rhea" id="RHEA-COMP:11604"/>
        <dbReference type="ChEBI" id="CHEBI:15378"/>
        <dbReference type="ChEBI" id="CHEBI:29999"/>
        <dbReference type="ChEBI" id="CHEBI:30616"/>
        <dbReference type="ChEBI" id="CHEBI:83421"/>
        <dbReference type="ChEBI" id="CHEBI:456216"/>
        <dbReference type="EC" id="2.7.11.1"/>
    </reaction>
</comment>
<dbReference type="Pfam" id="PF08477">
    <property type="entry name" value="Roc"/>
    <property type="match status" value="1"/>
</dbReference>
<dbReference type="PROSITE" id="PS00108">
    <property type="entry name" value="PROTEIN_KINASE_ST"/>
    <property type="match status" value="1"/>
</dbReference>
<dbReference type="Gene3D" id="1.10.510.10">
    <property type="entry name" value="Transferase(Phosphotransferase) domain 1"/>
    <property type="match status" value="1"/>
</dbReference>
<feature type="domain" description="Roc" evidence="15">
    <location>
        <begin position="670"/>
        <end position="860"/>
    </location>
</feature>
<dbReference type="SMART" id="SM00248">
    <property type="entry name" value="ANK"/>
    <property type="match status" value="5"/>
</dbReference>
<dbReference type="InterPro" id="IPR008271">
    <property type="entry name" value="Ser/Thr_kinase_AS"/>
</dbReference>
<dbReference type="PROSITE" id="PS51450">
    <property type="entry name" value="LRR"/>
    <property type="match status" value="4"/>
</dbReference>
<dbReference type="GO" id="GO:0005525">
    <property type="term" value="F:GTP binding"/>
    <property type="evidence" value="ECO:0007669"/>
    <property type="project" value="UniProtKB-KW"/>
</dbReference>
<comment type="catalytic activity">
    <reaction evidence="10">
        <text>L-threonyl-[protein] + ATP = O-phospho-L-threonyl-[protein] + ADP + H(+)</text>
        <dbReference type="Rhea" id="RHEA:46608"/>
        <dbReference type="Rhea" id="RHEA-COMP:11060"/>
        <dbReference type="Rhea" id="RHEA-COMP:11605"/>
        <dbReference type="ChEBI" id="CHEBI:15378"/>
        <dbReference type="ChEBI" id="CHEBI:30013"/>
        <dbReference type="ChEBI" id="CHEBI:30616"/>
        <dbReference type="ChEBI" id="CHEBI:61977"/>
        <dbReference type="ChEBI" id="CHEBI:456216"/>
        <dbReference type="EC" id="2.7.11.1"/>
    </reaction>
</comment>
<keyword evidence="3" id="KW-0723">Serine/threonine-protein kinase</keyword>
<dbReference type="InterPro" id="IPR032171">
    <property type="entry name" value="COR-A"/>
</dbReference>
<dbReference type="InterPro" id="IPR001611">
    <property type="entry name" value="Leu-rich_rpt"/>
</dbReference>